<dbReference type="Gene3D" id="3.60.21.70">
    <property type="entry name" value="PhoD-like phosphatase"/>
    <property type="match status" value="1"/>
</dbReference>
<dbReference type="EMBL" id="SNXZ01000002">
    <property type="protein sequence ID" value="TDQ00212.1"/>
    <property type="molecule type" value="Genomic_DNA"/>
</dbReference>
<dbReference type="InterPro" id="IPR029052">
    <property type="entry name" value="Metallo-depent_PP-like"/>
</dbReference>
<dbReference type="PANTHER" id="PTHR37031">
    <property type="entry name" value="METALLOPHOSPHATASE BINDING DOMAIN PROTEIN"/>
    <property type="match status" value="1"/>
</dbReference>
<proteinExistence type="predicted"/>
<reference evidence="1 2" key="1">
    <citation type="submission" date="2019-03" db="EMBL/GenBank/DDBJ databases">
        <title>Genomic Encyclopedia of Type Strains, Phase IV (KMG-IV): sequencing the most valuable type-strain genomes for metagenomic binning, comparative biology and taxonomic classification.</title>
        <authorList>
            <person name="Goeker M."/>
        </authorList>
    </citation>
    <scope>NUCLEOTIDE SEQUENCE [LARGE SCALE GENOMIC DNA]</scope>
    <source>
        <strain evidence="1 2">DSM 45361</strain>
    </source>
</reference>
<dbReference type="PANTHER" id="PTHR37031:SF2">
    <property type="entry name" value="PHOD-LIKE PHOSPHATASE METALLOPHOSPHATASE DOMAIN-CONTAINING PROTEIN"/>
    <property type="match status" value="1"/>
</dbReference>
<accession>A0A4R6SE98</accession>
<dbReference type="InterPro" id="IPR038607">
    <property type="entry name" value="PhoD-like_sf"/>
</dbReference>
<evidence type="ECO:0008006" key="3">
    <source>
        <dbReference type="Google" id="ProtNLM"/>
    </source>
</evidence>
<evidence type="ECO:0000313" key="1">
    <source>
        <dbReference type="EMBL" id="TDQ00212.1"/>
    </source>
</evidence>
<sequence>MIFDDHDVRDDWNTSQNWRDRMAGLSWWPERIRGALMSYWVYQHIGNLGPDELASNKVVQEVFTSGEDNAERLRAFADHADREADGAKGTRWSYRRDFGSVRLLVIDSRAGRILAGGARSMIGEEEFRWLEDQVDGGYDHLLVGTSLPWLMPNALSHLQSLNEAAARKGGLVGRIAEWVRQTGDLEHWPAFRASFERLGRLLRTAGDHAAAVAVLSGDVHHAYVARARYQDEPKAPVHQLTCSPIHNTVPWYMRLVFRAGWWAPPAKVTRWWARRRGIDTDAIDLQRVSGPHFGNALMTVKVSGRQAWAELEQSTRAGLRTTMRAPLHAT</sequence>
<comment type="caution">
    <text evidence="1">The sequence shown here is derived from an EMBL/GenBank/DDBJ whole genome shotgun (WGS) entry which is preliminary data.</text>
</comment>
<gene>
    <name evidence="1" type="ORF">EV186_10273</name>
</gene>
<organism evidence="1 2">
    <name type="scientific">Labedaea rhizosphaerae</name>
    <dbReference type="NCBI Taxonomy" id="598644"/>
    <lineage>
        <taxon>Bacteria</taxon>
        <taxon>Bacillati</taxon>
        <taxon>Actinomycetota</taxon>
        <taxon>Actinomycetes</taxon>
        <taxon>Pseudonocardiales</taxon>
        <taxon>Pseudonocardiaceae</taxon>
        <taxon>Labedaea</taxon>
    </lineage>
</organism>
<dbReference type="AlphaFoldDB" id="A0A4R6SE98"/>
<evidence type="ECO:0000313" key="2">
    <source>
        <dbReference type="Proteomes" id="UP000295444"/>
    </source>
</evidence>
<dbReference type="SUPFAM" id="SSF56300">
    <property type="entry name" value="Metallo-dependent phosphatases"/>
    <property type="match status" value="1"/>
</dbReference>
<keyword evidence="2" id="KW-1185">Reference proteome</keyword>
<dbReference type="Proteomes" id="UP000295444">
    <property type="component" value="Unassembled WGS sequence"/>
</dbReference>
<protein>
    <recommendedName>
        <fullName evidence="3">PhoD-like phosphatase</fullName>
    </recommendedName>
</protein>
<name>A0A4R6SE98_LABRH</name>